<evidence type="ECO:0000313" key="2">
    <source>
        <dbReference type="Ensembl" id="ENSPTRP00000062563.1"/>
    </source>
</evidence>
<keyword evidence="1" id="KW-0812">Transmembrane</keyword>
<dbReference type="EMBL" id="AACZ04000331">
    <property type="status" value="NOT_ANNOTATED_CDS"/>
    <property type="molecule type" value="Genomic_DNA"/>
</dbReference>
<dbReference type="Bgee" id="ENSPTRG00000051979">
    <property type="expression patterns" value="Expressed in lung and 16 other cell types or tissues"/>
</dbReference>
<keyword evidence="3" id="KW-1185">Reference proteome</keyword>
<name>A0A2I3RD30_PANTR</name>
<reference evidence="2" key="2">
    <citation type="submission" date="2025-08" db="UniProtKB">
        <authorList>
            <consortium name="Ensembl"/>
        </authorList>
    </citation>
    <scope>IDENTIFICATION</scope>
</reference>
<sequence length="81" mass="8972">MAQYVVHIFELLIGKAEQLHRKQSSKQAVIFHLCVCVCVCVCVCLRLGLALLPRPECGGRISAHCSLDLLGLHILQPQPPR</sequence>
<proteinExistence type="predicted"/>
<feature type="transmembrane region" description="Helical" evidence="1">
    <location>
        <begin position="29"/>
        <end position="52"/>
    </location>
</feature>
<organism evidence="2 3">
    <name type="scientific">Pan troglodytes</name>
    <name type="common">Chimpanzee</name>
    <dbReference type="NCBI Taxonomy" id="9598"/>
    <lineage>
        <taxon>Eukaryota</taxon>
        <taxon>Metazoa</taxon>
        <taxon>Chordata</taxon>
        <taxon>Craniata</taxon>
        <taxon>Vertebrata</taxon>
        <taxon>Euteleostomi</taxon>
        <taxon>Mammalia</taxon>
        <taxon>Eutheria</taxon>
        <taxon>Euarchontoglires</taxon>
        <taxon>Primates</taxon>
        <taxon>Haplorrhini</taxon>
        <taxon>Catarrhini</taxon>
        <taxon>Hominidae</taxon>
        <taxon>Pan</taxon>
    </lineage>
</organism>
<evidence type="ECO:0000313" key="3">
    <source>
        <dbReference type="Proteomes" id="UP000002277"/>
    </source>
</evidence>
<protein>
    <submittedName>
        <fullName evidence="2">Uncharacterized protein</fullName>
    </submittedName>
</protein>
<reference evidence="2" key="3">
    <citation type="submission" date="2025-09" db="UniProtKB">
        <authorList>
            <consortium name="Ensembl"/>
        </authorList>
    </citation>
    <scope>IDENTIFICATION</scope>
</reference>
<dbReference type="Proteomes" id="UP000002277">
    <property type="component" value="Chromosome 3"/>
</dbReference>
<dbReference type="OMA" id="YIVHIFE"/>
<keyword evidence="1" id="KW-0472">Membrane</keyword>
<reference evidence="2 3" key="1">
    <citation type="journal article" date="2005" name="Nature">
        <title>Initial sequence of the chimpanzee genome and comparison with the human genome.</title>
        <authorList>
            <consortium name="Chimpanzee sequencing and analysis consortium"/>
        </authorList>
    </citation>
    <scope>NUCLEOTIDE SEQUENCE [LARGE SCALE GENOMIC DNA]</scope>
</reference>
<keyword evidence="1" id="KW-1133">Transmembrane helix</keyword>
<accession>A0A2I3RD30</accession>
<dbReference type="GeneTree" id="ENSGT00910000148570"/>
<evidence type="ECO:0000256" key="1">
    <source>
        <dbReference type="SAM" id="Phobius"/>
    </source>
</evidence>
<dbReference type="AlphaFoldDB" id="A0A2I3RD30"/>
<dbReference type="InParanoid" id="A0A2I3RD30"/>
<dbReference type="Ensembl" id="ENSPTRT00000085417.1">
    <property type="protein sequence ID" value="ENSPTRP00000062563.1"/>
    <property type="gene ID" value="ENSPTRG00000051979.1"/>
</dbReference>